<accession>A0ABQ8GF45</accession>
<dbReference type="Gene3D" id="3.10.310.10">
    <property type="entry name" value="Diaminopimelate Epimerase, Chain A, domain 1"/>
    <property type="match status" value="1"/>
</dbReference>
<reference evidence="3 4" key="1">
    <citation type="journal article" date="2021" name="Nat. Commun.">
        <title>Genetic determinants of endophytism in the Arabidopsis root mycobiome.</title>
        <authorList>
            <person name="Mesny F."/>
            <person name="Miyauchi S."/>
            <person name="Thiergart T."/>
            <person name="Pickel B."/>
            <person name="Atanasova L."/>
            <person name="Karlsson M."/>
            <person name="Huettel B."/>
            <person name="Barry K.W."/>
            <person name="Haridas S."/>
            <person name="Chen C."/>
            <person name="Bauer D."/>
            <person name="Andreopoulos W."/>
            <person name="Pangilinan J."/>
            <person name="LaButti K."/>
            <person name="Riley R."/>
            <person name="Lipzen A."/>
            <person name="Clum A."/>
            <person name="Drula E."/>
            <person name="Henrissat B."/>
            <person name="Kohler A."/>
            <person name="Grigoriev I.V."/>
            <person name="Martin F.M."/>
            <person name="Hacquard S."/>
        </authorList>
    </citation>
    <scope>NUCLEOTIDE SEQUENCE [LARGE SCALE GENOMIC DNA]</scope>
    <source>
        <strain evidence="3 4">MPI-SDFR-AT-0080</strain>
    </source>
</reference>
<keyword evidence="4" id="KW-1185">Reference proteome</keyword>
<evidence type="ECO:0000313" key="4">
    <source>
        <dbReference type="Proteomes" id="UP000774617"/>
    </source>
</evidence>
<dbReference type="EMBL" id="JAGTJR010000012">
    <property type="protein sequence ID" value="KAH7051321.1"/>
    <property type="molecule type" value="Genomic_DNA"/>
</dbReference>
<dbReference type="Proteomes" id="UP000774617">
    <property type="component" value="Unassembled WGS sequence"/>
</dbReference>
<keyword evidence="2" id="KW-0413">Isomerase</keyword>
<proteinExistence type="inferred from homology"/>
<sequence length="129" mass="13527">MGLSADTNSVPGSVPKIAMVSAPHPHKILPGRDLSATECDLVIRAISVGQAHGAVPITVAMAVAAAAELKSSTVQRNMSTGSMDPDGMTIRHNSGKILVAANFDVDGNVVDATLFRTARRLMEGTIYWK</sequence>
<dbReference type="PANTHER" id="PTHR43709:SF2">
    <property type="entry name" value="DUF453 DOMAIN PROTEIN (AFU_ORTHOLOGUE AFUA_6G00360)"/>
    <property type="match status" value="1"/>
</dbReference>
<dbReference type="InterPro" id="IPR007400">
    <property type="entry name" value="PrpF-like"/>
</dbReference>
<dbReference type="SUPFAM" id="SSF54506">
    <property type="entry name" value="Diaminopimelate epimerase-like"/>
    <property type="match status" value="1"/>
</dbReference>
<evidence type="ECO:0000256" key="2">
    <source>
        <dbReference type="ARBA" id="ARBA00023235"/>
    </source>
</evidence>
<comment type="similarity">
    <text evidence="1">Belongs to the PrpF family.</text>
</comment>
<dbReference type="Pfam" id="PF04303">
    <property type="entry name" value="PrpF"/>
    <property type="match status" value="1"/>
</dbReference>
<evidence type="ECO:0000313" key="3">
    <source>
        <dbReference type="EMBL" id="KAH7051321.1"/>
    </source>
</evidence>
<organism evidence="3 4">
    <name type="scientific">Macrophomina phaseolina</name>
    <dbReference type="NCBI Taxonomy" id="35725"/>
    <lineage>
        <taxon>Eukaryota</taxon>
        <taxon>Fungi</taxon>
        <taxon>Dikarya</taxon>
        <taxon>Ascomycota</taxon>
        <taxon>Pezizomycotina</taxon>
        <taxon>Dothideomycetes</taxon>
        <taxon>Dothideomycetes incertae sedis</taxon>
        <taxon>Botryosphaeriales</taxon>
        <taxon>Botryosphaeriaceae</taxon>
        <taxon>Macrophomina</taxon>
    </lineage>
</organism>
<gene>
    <name evidence="3" type="ORF">B0J12DRAFT_699378</name>
</gene>
<dbReference type="PANTHER" id="PTHR43709">
    <property type="entry name" value="ACONITATE ISOMERASE-RELATED"/>
    <property type="match status" value="1"/>
</dbReference>
<evidence type="ECO:0000256" key="1">
    <source>
        <dbReference type="ARBA" id="ARBA00007673"/>
    </source>
</evidence>
<comment type="caution">
    <text evidence="3">The sequence shown here is derived from an EMBL/GenBank/DDBJ whole genome shotgun (WGS) entry which is preliminary data.</text>
</comment>
<name>A0ABQ8GF45_9PEZI</name>
<protein>
    <submittedName>
        <fullName evidence="3">Uncharacterized protein</fullName>
    </submittedName>
</protein>